<evidence type="ECO:0000256" key="1">
    <source>
        <dbReference type="SAM" id="MobiDB-lite"/>
    </source>
</evidence>
<reference evidence="2 3" key="1">
    <citation type="submission" date="2021-06" db="EMBL/GenBank/DDBJ databases">
        <title>Caerostris extrusa draft genome.</title>
        <authorList>
            <person name="Kono N."/>
            <person name="Arakawa K."/>
        </authorList>
    </citation>
    <scope>NUCLEOTIDE SEQUENCE [LARGE SCALE GENOMIC DNA]</scope>
</reference>
<evidence type="ECO:0000313" key="2">
    <source>
        <dbReference type="EMBL" id="GIZ03621.1"/>
    </source>
</evidence>
<comment type="caution">
    <text evidence="2">The sequence shown here is derived from an EMBL/GenBank/DDBJ whole genome shotgun (WGS) entry which is preliminary data.</text>
</comment>
<feature type="compositionally biased region" description="Basic and acidic residues" evidence="1">
    <location>
        <begin position="52"/>
        <end position="69"/>
    </location>
</feature>
<dbReference type="AlphaFoldDB" id="A0AAV4YCB3"/>
<evidence type="ECO:0000313" key="3">
    <source>
        <dbReference type="Proteomes" id="UP001054945"/>
    </source>
</evidence>
<keyword evidence="3" id="KW-1185">Reference proteome</keyword>
<accession>A0AAV4YCB3</accession>
<feature type="region of interest" description="Disordered" evidence="1">
    <location>
        <begin position="50"/>
        <end position="72"/>
    </location>
</feature>
<dbReference type="EMBL" id="BPLR01001629">
    <property type="protein sequence ID" value="GIZ03621.1"/>
    <property type="molecule type" value="Genomic_DNA"/>
</dbReference>
<gene>
    <name evidence="2" type="ORF">CEXT_191451</name>
</gene>
<proteinExistence type="predicted"/>
<dbReference type="Proteomes" id="UP001054945">
    <property type="component" value="Unassembled WGS sequence"/>
</dbReference>
<organism evidence="2 3">
    <name type="scientific">Caerostris extrusa</name>
    <name type="common">Bark spider</name>
    <name type="synonym">Caerostris bankana</name>
    <dbReference type="NCBI Taxonomy" id="172846"/>
    <lineage>
        <taxon>Eukaryota</taxon>
        <taxon>Metazoa</taxon>
        <taxon>Ecdysozoa</taxon>
        <taxon>Arthropoda</taxon>
        <taxon>Chelicerata</taxon>
        <taxon>Arachnida</taxon>
        <taxon>Araneae</taxon>
        <taxon>Araneomorphae</taxon>
        <taxon>Entelegynae</taxon>
        <taxon>Araneoidea</taxon>
        <taxon>Araneidae</taxon>
        <taxon>Caerostris</taxon>
    </lineage>
</organism>
<sequence>MRRPSATPWLPSGPGFNYMAHLRIKVSENAPRQRQCRKCLITLTSKSRLPSWRKEAPRTESRSMQERGRSANACLSGHYRTETIILRQSININEGNQMSSALSLIWGRGRTKHCHTLTTRSTPAHPVLTGYAAIT</sequence>
<protein>
    <submittedName>
        <fullName evidence="2">Uncharacterized protein</fullName>
    </submittedName>
</protein>
<name>A0AAV4YCB3_CAEEX</name>